<dbReference type="InterPro" id="IPR045889">
    <property type="entry name" value="MES/HNL"/>
</dbReference>
<dbReference type="PANTHER" id="PTHR10992:SF1086">
    <property type="entry name" value="AB HYDROLASE-1 DOMAIN-CONTAINING PROTEIN"/>
    <property type="match status" value="1"/>
</dbReference>
<dbReference type="Gene3D" id="3.40.50.1820">
    <property type="entry name" value="alpha/beta hydrolase"/>
    <property type="match status" value="1"/>
</dbReference>
<dbReference type="EMBL" id="CADIKF010000012">
    <property type="protein sequence ID" value="CAB3754697.1"/>
    <property type="molecule type" value="Genomic_DNA"/>
</dbReference>
<evidence type="ECO:0000313" key="2">
    <source>
        <dbReference type="EMBL" id="CAB3754697.1"/>
    </source>
</evidence>
<accession>A0A6J5DME8</accession>
<keyword evidence="3" id="KW-1185">Reference proteome</keyword>
<dbReference type="RefSeq" id="WP_175110736.1">
    <property type="nucleotide sequence ID" value="NZ_CADIKF010000012.1"/>
</dbReference>
<dbReference type="GO" id="GO:0070205">
    <property type="term" value="F:2-succinyl-6-hydroxy-2,4-cyclohexadiene-1-carboxylate synthase activity"/>
    <property type="evidence" value="ECO:0007669"/>
    <property type="project" value="UniProtKB-EC"/>
</dbReference>
<dbReference type="EC" id="4.2.99.20" evidence="2"/>
<dbReference type="Proteomes" id="UP000494329">
    <property type="component" value="Unassembled WGS sequence"/>
</dbReference>
<proteinExistence type="predicted"/>
<reference evidence="2 3" key="1">
    <citation type="submission" date="2020-04" db="EMBL/GenBank/DDBJ databases">
        <authorList>
            <person name="De Canck E."/>
        </authorList>
    </citation>
    <scope>NUCLEOTIDE SEQUENCE [LARGE SCALE GENOMIC DNA]</scope>
    <source>
        <strain evidence="2 3">LMG 29739</strain>
    </source>
</reference>
<sequence>MNESKTEAESRAQGSPAKPRVPFVLVHGGWWGAWSFERLIPLLARHGHAAIARDLPGHGLNARFPRAYAQRPLDKAAFGTEPSPSAHITLDDYADSVIQTIEDARSLGDGKVVLVGHSMGGIAITAVAERVPEYIEHLVYLCAFMPASGVPMSEYRIAPENEGSLLAKQVMADPKTTGVLRVDARSQDPDYWSNGWSALCHDLSEDDYRAVVNLTTCDQPAAPSVTPVMTTRERWGSLRRHYIMSLQDRSIRLALQQRFIDLADAFVPERPTVVHQINTGHAPLLSQPETLADILASIAAR</sequence>
<dbReference type="SUPFAM" id="SSF53474">
    <property type="entry name" value="alpha/beta-Hydrolases"/>
    <property type="match status" value="1"/>
</dbReference>
<feature type="domain" description="AB hydrolase-1" evidence="1">
    <location>
        <begin position="23"/>
        <end position="293"/>
    </location>
</feature>
<dbReference type="GO" id="GO:0080032">
    <property type="term" value="F:methyl jasmonate esterase activity"/>
    <property type="evidence" value="ECO:0007669"/>
    <property type="project" value="TreeGrafter"/>
</dbReference>
<protein>
    <submittedName>
        <fullName evidence="2">2-succinyl-6-hydroxy-2, 4-cyclohexadiene-1-carboxylate synthase</fullName>
        <ecNumber evidence="2">4.2.99.20</ecNumber>
    </submittedName>
</protein>
<dbReference type="Pfam" id="PF12697">
    <property type="entry name" value="Abhydrolase_6"/>
    <property type="match status" value="1"/>
</dbReference>
<name>A0A6J5DME8_9BURK</name>
<evidence type="ECO:0000259" key="1">
    <source>
        <dbReference type="Pfam" id="PF12697"/>
    </source>
</evidence>
<dbReference type="PANTHER" id="PTHR10992">
    <property type="entry name" value="METHYLESTERASE FAMILY MEMBER"/>
    <property type="match status" value="1"/>
</dbReference>
<organism evidence="2 3">
    <name type="scientific">Paraburkholderia solisilvae</name>
    <dbReference type="NCBI Taxonomy" id="624376"/>
    <lineage>
        <taxon>Bacteria</taxon>
        <taxon>Pseudomonadati</taxon>
        <taxon>Pseudomonadota</taxon>
        <taxon>Betaproteobacteria</taxon>
        <taxon>Burkholderiales</taxon>
        <taxon>Burkholderiaceae</taxon>
        <taxon>Paraburkholderia</taxon>
    </lineage>
</organism>
<dbReference type="InterPro" id="IPR000073">
    <property type="entry name" value="AB_hydrolase_1"/>
</dbReference>
<gene>
    <name evidence="2" type="primary">menH_2</name>
    <name evidence="2" type="ORF">LMG29739_02001</name>
</gene>
<dbReference type="InterPro" id="IPR029058">
    <property type="entry name" value="AB_hydrolase_fold"/>
</dbReference>
<dbReference type="GO" id="GO:0080030">
    <property type="term" value="F:methyl indole-3-acetate esterase activity"/>
    <property type="evidence" value="ECO:0007669"/>
    <property type="project" value="TreeGrafter"/>
</dbReference>
<evidence type="ECO:0000313" key="3">
    <source>
        <dbReference type="Proteomes" id="UP000494329"/>
    </source>
</evidence>
<keyword evidence="2" id="KW-0456">Lyase</keyword>
<dbReference type="AlphaFoldDB" id="A0A6J5DME8"/>